<dbReference type="EMBL" id="ML770244">
    <property type="protein sequence ID" value="KAE9384032.1"/>
    <property type="molecule type" value="Genomic_DNA"/>
</dbReference>
<proteinExistence type="predicted"/>
<evidence type="ECO:0000313" key="2">
    <source>
        <dbReference type="EMBL" id="KAE9384032.1"/>
    </source>
</evidence>
<evidence type="ECO:0000256" key="1">
    <source>
        <dbReference type="SAM" id="MobiDB-lite"/>
    </source>
</evidence>
<name>A0A6A4GEQ8_9AGAR</name>
<keyword evidence="3" id="KW-1185">Reference proteome</keyword>
<feature type="compositionally biased region" description="Low complexity" evidence="1">
    <location>
        <begin position="472"/>
        <end position="486"/>
    </location>
</feature>
<feature type="region of interest" description="Disordered" evidence="1">
    <location>
        <begin position="390"/>
        <end position="423"/>
    </location>
</feature>
<reference evidence="2" key="1">
    <citation type="journal article" date="2019" name="Environ. Microbiol.">
        <title>Fungal ecological strategies reflected in gene transcription - a case study of two litter decomposers.</title>
        <authorList>
            <person name="Barbi F."/>
            <person name="Kohler A."/>
            <person name="Barry K."/>
            <person name="Baskaran P."/>
            <person name="Daum C."/>
            <person name="Fauchery L."/>
            <person name="Ihrmark K."/>
            <person name="Kuo A."/>
            <person name="LaButti K."/>
            <person name="Lipzen A."/>
            <person name="Morin E."/>
            <person name="Grigoriev I.V."/>
            <person name="Henrissat B."/>
            <person name="Lindahl B."/>
            <person name="Martin F."/>
        </authorList>
    </citation>
    <scope>NUCLEOTIDE SEQUENCE</scope>
    <source>
        <strain evidence="2">JB14</strain>
    </source>
</reference>
<dbReference type="OrthoDB" id="3070967at2759"/>
<feature type="region of interest" description="Disordered" evidence="1">
    <location>
        <begin position="522"/>
        <end position="595"/>
    </location>
</feature>
<feature type="compositionally biased region" description="Low complexity" evidence="1">
    <location>
        <begin position="406"/>
        <end position="423"/>
    </location>
</feature>
<dbReference type="AlphaFoldDB" id="A0A6A4GEQ8"/>
<feature type="region of interest" description="Disordered" evidence="1">
    <location>
        <begin position="469"/>
        <end position="496"/>
    </location>
</feature>
<gene>
    <name evidence="2" type="ORF">BT96DRAFT_950852</name>
</gene>
<organism evidence="2 3">
    <name type="scientific">Gymnopus androsaceus JB14</name>
    <dbReference type="NCBI Taxonomy" id="1447944"/>
    <lineage>
        <taxon>Eukaryota</taxon>
        <taxon>Fungi</taxon>
        <taxon>Dikarya</taxon>
        <taxon>Basidiomycota</taxon>
        <taxon>Agaricomycotina</taxon>
        <taxon>Agaricomycetes</taxon>
        <taxon>Agaricomycetidae</taxon>
        <taxon>Agaricales</taxon>
        <taxon>Marasmiineae</taxon>
        <taxon>Omphalotaceae</taxon>
        <taxon>Gymnopus</taxon>
    </lineage>
</organism>
<accession>A0A6A4GEQ8</accession>
<dbReference type="Proteomes" id="UP000799118">
    <property type="component" value="Unassembled WGS sequence"/>
</dbReference>
<sequence>MPSSTNPCLIASSRTAAAPYPPTIAGSLDTDNEVKKTCGHRCKVKSQAPKEIPPHPNQEEFQALKEKAENRTIFSHVLPAKGPHSSHRADCGHVHCAKCTQIRRSSAIRKANFHSFTMGTVEEEESVKELRIVLSEAPKLQCLAQTCPDLKLMILQFNPLRTGRGWVNVMESALKLIRQNMELSQPSLGAMTPYQPQALLPDSSTAIKSIFLSIGNLLKRTDIQNILLNINFAAIHIALLRAGIMEYQSTYEAFRKDIDMAFKQTDLDWGSLETFKDNYKTGLTFQLPLHLALAISPIMLLCKVQLWSLSVNREHLFTIARGLGPNPPTLLQQINRAMWRDLIKISEGTMTAHGLLYDLYQEFSAEDLQSVSDVDAQFFYPASTPNLVQESASSDRNLQHAPDPPLVAASSPPAVSSAPAASSAQHASMAHSDFLSSTSLVNALNLAEAANIQTMLDAGECLQLNPRKEESSVVSSRSSGTISTPIKPQAQTPPSTLATSLTEDVLMAGPVEIPNQVYQKIGTASSKPKRKLSDVEVPDFEPKPAPQAQNAYHEEEERPQGYSQKKPIKKATVQKSKEGIESEEEEEEGIGSMVESEEDVKLAIVKLDEDQSVGHSYVLNTDRPRSTRRPVDVYSHDGKSVFHFQPSLFSNAQHELLSSLIIRVNLQAGRVICDDSVSVNKWVDLTTPVPAPHPSPVYETTYQEWLELSSSHQQSIFKTQNILL</sequence>
<evidence type="ECO:0000313" key="3">
    <source>
        <dbReference type="Proteomes" id="UP000799118"/>
    </source>
</evidence>
<protein>
    <submittedName>
        <fullName evidence="2">Uncharacterized protein</fullName>
    </submittedName>
</protein>